<sequence>MRLTRTLPPAVEPISLAEAKYQCKIRHTQADDALATAIRAARELAEERTGRALVTQGWSQLERCAPAEVRLGVWPVQAVTRVAVDGAELAASGYVVFLGDDPCISPVGESWAGKQVVVEFTAGYGDAGSDVPAAIKRWALHQVANAMEHSGSVVVGTIASELKFVEHLLDPYIIPR</sequence>
<gene>
    <name evidence="1" type="ORF">TM448A00748_0003</name>
    <name evidence="2" type="ORF">TM448B00292_0024</name>
</gene>
<protein>
    <submittedName>
        <fullName evidence="1">Putative head-tail connector</fullName>
    </submittedName>
</protein>
<dbReference type="EMBL" id="MT144060">
    <property type="protein sequence ID" value="QJA47839.1"/>
    <property type="molecule type" value="Genomic_DNA"/>
</dbReference>
<reference evidence="1" key="1">
    <citation type="submission" date="2020-03" db="EMBL/GenBank/DDBJ databases">
        <title>The deep terrestrial virosphere.</title>
        <authorList>
            <person name="Holmfeldt K."/>
            <person name="Nilsson E."/>
            <person name="Simone D."/>
            <person name="Lopez-Fernandez M."/>
            <person name="Wu X."/>
            <person name="de Brujin I."/>
            <person name="Lundin D."/>
            <person name="Andersson A."/>
            <person name="Bertilsson S."/>
            <person name="Dopson M."/>
        </authorList>
    </citation>
    <scope>NUCLEOTIDE SEQUENCE</scope>
    <source>
        <strain evidence="1">TM448A00748</strain>
        <strain evidence="2">TM448B00292</strain>
    </source>
</reference>
<dbReference type="AlphaFoldDB" id="A0A6H1ZK56"/>
<dbReference type="InterPro" id="IPR021146">
    <property type="entry name" value="Phage_gp6-like_head-tail"/>
</dbReference>
<proteinExistence type="predicted"/>
<evidence type="ECO:0000313" key="1">
    <source>
        <dbReference type="EMBL" id="QJA47839.1"/>
    </source>
</evidence>
<accession>A0A6H1ZK56</accession>
<dbReference type="CDD" id="cd08054">
    <property type="entry name" value="gp6"/>
    <property type="match status" value="1"/>
</dbReference>
<dbReference type="InterPro" id="IPR011738">
    <property type="entry name" value="Phage_CHP"/>
</dbReference>
<dbReference type="NCBIfam" id="TIGR02215">
    <property type="entry name" value="phage_chp_gp8"/>
    <property type="match status" value="1"/>
</dbReference>
<dbReference type="EMBL" id="MT144604">
    <property type="protein sequence ID" value="QJH94687.1"/>
    <property type="molecule type" value="Genomic_DNA"/>
</dbReference>
<dbReference type="Gene3D" id="1.10.3230.30">
    <property type="entry name" value="Phage gp6-like head-tail connector protein"/>
    <property type="match status" value="1"/>
</dbReference>
<evidence type="ECO:0000313" key="2">
    <source>
        <dbReference type="EMBL" id="QJH94687.1"/>
    </source>
</evidence>
<dbReference type="Pfam" id="PF05135">
    <property type="entry name" value="Phage_connect_1"/>
    <property type="match status" value="1"/>
</dbReference>
<name>A0A6H1ZK56_9ZZZZ</name>
<organism evidence="1">
    <name type="scientific">viral metagenome</name>
    <dbReference type="NCBI Taxonomy" id="1070528"/>
    <lineage>
        <taxon>unclassified sequences</taxon>
        <taxon>metagenomes</taxon>
        <taxon>organismal metagenomes</taxon>
    </lineage>
</organism>